<evidence type="ECO:0000313" key="7">
    <source>
        <dbReference type="EMBL" id="THF74553.1"/>
    </source>
</evidence>
<comment type="similarity">
    <text evidence="1">Belongs to the carbohydrate kinase PfkB family.</text>
</comment>
<evidence type="ECO:0000256" key="4">
    <source>
        <dbReference type="ARBA" id="ARBA00022777"/>
    </source>
</evidence>
<feature type="domain" description="Carbohydrate kinase PfkB" evidence="6">
    <location>
        <begin position="2"/>
        <end position="71"/>
    </location>
</feature>
<keyword evidence="3" id="KW-0547">Nucleotide-binding</keyword>
<dbReference type="PANTHER" id="PTHR43085:SF1">
    <property type="entry name" value="PSEUDOURIDINE KINASE-RELATED"/>
    <property type="match status" value="1"/>
</dbReference>
<dbReference type="EMBL" id="SSNT01000036">
    <property type="protein sequence ID" value="THF74553.1"/>
    <property type="molecule type" value="Genomic_DNA"/>
</dbReference>
<dbReference type="PROSITE" id="PS00583">
    <property type="entry name" value="PFKB_KINASES_1"/>
    <property type="match status" value="1"/>
</dbReference>
<evidence type="ECO:0000313" key="8">
    <source>
        <dbReference type="Proteomes" id="UP000310334"/>
    </source>
</evidence>
<protein>
    <recommendedName>
        <fullName evidence="6">Carbohydrate kinase PfkB domain-containing protein</fullName>
    </recommendedName>
</protein>
<dbReference type="Pfam" id="PF00294">
    <property type="entry name" value="PfkB"/>
    <property type="match status" value="1"/>
</dbReference>
<proteinExistence type="inferred from homology"/>
<dbReference type="OrthoDB" id="9813569at2"/>
<dbReference type="InterPro" id="IPR050306">
    <property type="entry name" value="PfkB_Carbo_kinase"/>
</dbReference>
<name>A0A4S4BJE7_9BACI</name>
<dbReference type="InterPro" id="IPR011611">
    <property type="entry name" value="PfkB_dom"/>
</dbReference>
<keyword evidence="2" id="KW-0808">Transferase</keyword>
<evidence type="ECO:0000256" key="5">
    <source>
        <dbReference type="ARBA" id="ARBA00022840"/>
    </source>
</evidence>
<evidence type="ECO:0000256" key="1">
    <source>
        <dbReference type="ARBA" id="ARBA00010688"/>
    </source>
</evidence>
<accession>A0A4S4BJE7</accession>
<dbReference type="Gene3D" id="3.40.1190.30">
    <property type="match status" value="1"/>
</dbReference>
<keyword evidence="4" id="KW-0418">Kinase</keyword>
<dbReference type="RefSeq" id="WP_136359028.1">
    <property type="nucleotide sequence ID" value="NZ_CP046266.1"/>
</dbReference>
<organism evidence="7 8">
    <name type="scientific">Metabacillus sediminilitoris</name>
    <dbReference type="NCBI Taxonomy" id="2567941"/>
    <lineage>
        <taxon>Bacteria</taxon>
        <taxon>Bacillati</taxon>
        <taxon>Bacillota</taxon>
        <taxon>Bacilli</taxon>
        <taxon>Bacillales</taxon>
        <taxon>Bacillaceae</taxon>
        <taxon>Metabacillus</taxon>
    </lineage>
</organism>
<dbReference type="InterPro" id="IPR002173">
    <property type="entry name" value="Carboh/pur_kinase_PfkB_CS"/>
</dbReference>
<dbReference type="InterPro" id="IPR029056">
    <property type="entry name" value="Ribokinase-like"/>
</dbReference>
<reference evidence="7 8" key="1">
    <citation type="submission" date="2019-04" db="EMBL/GenBank/DDBJ databases">
        <title>Bacillus sediminilitoris sp. nov., isolated from a tidal flat sediment on the East China Sea.</title>
        <authorList>
            <person name="Wei Y."/>
            <person name="Mao H."/>
            <person name="Fang J."/>
        </authorList>
    </citation>
    <scope>NUCLEOTIDE SEQUENCE [LARGE SCALE GENOMIC DNA]</scope>
    <source>
        <strain evidence="7 8">DSL-17</strain>
    </source>
</reference>
<dbReference type="Proteomes" id="UP000310334">
    <property type="component" value="Unassembled WGS sequence"/>
</dbReference>
<evidence type="ECO:0000256" key="2">
    <source>
        <dbReference type="ARBA" id="ARBA00022679"/>
    </source>
</evidence>
<dbReference type="GO" id="GO:0016301">
    <property type="term" value="F:kinase activity"/>
    <property type="evidence" value="ECO:0007669"/>
    <property type="project" value="UniProtKB-KW"/>
</dbReference>
<evidence type="ECO:0000259" key="6">
    <source>
        <dbReference type="Pfam" id="PF00294"/>
    </source>
</evidence>
<keyword evidence="8" id="KW-1185">Reference proteome</keyword>
<sequence>MGKVITIGEVLSDFIPAEKGYKLNEIEEFIRKPGGDPLNVSASISRLGGKSKFIGKVGQDAFGEYLLDVLNH</sequence>
<keyword evidence="5" id="KW-0067">ATP-binding</keyword>
<comment type="caution">
    <text evidence="7">The sequence shown here is derived from an EMBL/GenBank/DDBJ whole genome shotgun (WGS) entry which is preliminary data.</text>
</comment>
<dbReference type="AlphaFoldDB" id="A0A4S4BJE7"/>
<dbReference type="PANTHER" id="PTHR43085">
    <property type="entry name" value="HEXOKINASE FAMILY MEMBER"/>
    <property type="match status" value="1"/>
</dbReference>
<dbReference type="GO" id="GO:0005524">
    <property type="term" value="F:ATP binding"/>
    <property type="evidence" value="ECO:0007669"/>
    <property type="project" value="UniProtKB-KW"/>
</dbReference>
<evidence type="ECO:0000256" key="3">
    <source>
        <dbReference type="ARBA" id="ARBA00022741"/>
    </source>
</evidence>
<dbReference type="SUPFAM" id="SSF53613">
    <property type="entry name" value="Ribokinase-like"/>
    <property type="match status" value="1"/>
</dbReference>
<gene>
    <name evidence="7" type="ORF">E6W99_25235</name>
</gene>